<dbReference type="InterPro" id="IPR033134">
    <property type="entry name" value="Asp/Glu_racemase_AS_2"/>
</dbReference>
<comment type="similarity">
    <text evidence="7">Belongs to the aspartate/glutamate racemases family.</text>
</comment>
<dbReference type="GO" id="GO:0008360">
    <property type="term" value="P:regulation of cell shape"/>
    <property type="evidence" value="ECO:0007669"/>
    <property type="project" value="UniProtKB-KW"/>
</dbReference>
<keyword evidence="5 7" id="KW-0413">Isomerase</keyword>
<dbReference type="AlphaFoldDB" id="I3YF64"/>
<feature type="binding site" evidence="7">
    <location>
        <begin position="185"/>
        <end position="186"/>
    </location>
    <ligand>
        <name>substrate</name>
    </ligand>
</feature>
<dbReference type="OrthoDB" id="9801055at2"/>
<evidence type="ECO:0000256" key="8">
    <source>
        <dbReference type="SAM" id="MobiDB-lite"/>
    </source>
</evidence>
<dbReference type="UniPathway" id="UPA00219"/>
<evidence type="ECO:0000256" key="7">
    <source>
        <dbReference type="HAMAP-Rule" id="MF_00258"/>
    </source>
</evidence>
<feature type="active site" description="Proton donor/acceptor" evidence="7">
    <location>
        <position position="74"/>
    </location>
</feature>
<dbReference type="PROSITE" id="PS00924">
    <property type="entry name" value="ASP_GLU_RACEMASE_2"/>
    <property type="match status" value="1"/>
</dbReference>
<dbReference type="Proteomes" id="UP000006062">
    <property type="component" value="Chromosome"/>
</dbReference>
<keyword evidence="3 7" id="KW-0133">Cell shape</keyword>
<sequence length="306" mass="32652">MSRHQPIGVFDSGVGGLSVLREIRRELPHEDLFYVADCGHAPYGDKPLAAIESRAAAVTEFLLAQGVKTVVVACNTATGAAARLLRSRYPVPIVAMEPAVKPAVARTRSGVVGVLATRQTLASQTFALLLERLDRNALILPQPCPGLVERIESGDLDGAPTRALLAGFLAPLLARGADTLVLGCTHYPHLTPLIEELAGPNVAVLDSGAAVARQVRRRLAESGLLAPSDSVGRERFWTSGDPAATQGLIARLWRPDAVLERLSADAGLERRAPGSESAHSPHSDQDDRLSSSDLSKRGRVSWVDHW</sequence>
<protein>
    <recommendedName>
        <fullName evidence="2 7">Glutamate racemase</fullName>
        <ecNumber evidence="2 7">5.1.1.3</ecNumber>
    </recommendedName>
</protein>
<accession>I3YF64</accession>
<gene>
    <name evidence="7" type="primary">murI</name>
    <name evidence="9" type="ordered locus">Thivi_3789</name>
</gene>
<evidence type="ECO:0000256" key="2">
    <source>
        <dbReference type="ARBA" id="ARBA00013090"/>
    </source>
</evidence>
<dbReference type="eggNOG" id="COG0796">
    <property type="taxonomic scope" value="Bacteria"/>
</dbReference>
<evidence type="ECO:0000256" key="6">
    <source>
        <dbReference type="ARBA" id="ARBA00023316"/>
    </source>
</evidence>
<dbReference type="GO" id="GO:0071555">
    <property type="term" value="P:cell wall organization"/>
    <property type="evidence" value="ECO:0007669"/>
    <property type="project" value="UniProtKB-KW"/>
</dbReference>
<feature type="active site" description="Proton donor/acceptor" evidence="7">
    <location>
        <position position="184"/>
    </location>
</feature>
<dbReference type="InterPro" id="IPR004391">
    <property type="entry name" value="Glu_race"/>
</dbReference>
<dbReference type="HAMAP" id="MF_00258">
    <property type="entry name" value="Glu_racemase"/>
    <property type="match status" value="1"/>
</dbReference>
<evidence type="ECO:0000256" key="3">
    <source>
        <dbReference type="ARBA" id="ARBA00022960"/>
    </source>
</evidence>
<evidence type="ECO:0000256" key="5">
    <source>
        <dbReference type="ARBA" id="ARBA00023235"/>
    </source>
</evidence>
<reference evidence="9 10" key="1">
    <citation type="submission" date="2012-06" db="EMBL/GenBank/DDBJ databases">
        <title>Complete sequence of Thiocystis violascens DSM 198.</title>
        <authorList>
            <consortium name="US DOE Joint Genome Institute"/>
            <person name="Lucas S."/>
            <person name="Han J."/>
            <person name="Lapidus A."/>
            <person name="Cheng J.-F."/>
            <person name="Goodwin L."/>
            <person name="Pitluck S."/>
            <person name="Peters L."/>
            <person name="Ovchinnikova G."/>
            <person name="Teshima H."/>
            <person name="Detter J.C."/>
            <person name="Han C."/>
            <person name="Tapia R."/>
            <person name="Land M."/>
            <person name="Hauser L."/>
            <person name="Kyrpides N."/>
            <person name="Ivanova N."/>
            <person name="Pagani I."/>
            <person name="Vogl K."/>
            <person name="Liu Z."/>
            <person name="Frigaard N.-U."/>
            <person name="Bryant D."/>
            <person name="Woyke T."/>
        </authorList>
    </citation>
    <scope>NUCLEOTIDE SEQUENCE [LARGE SCALE GENOMIC DNA]</scope>
    <source>
        <strain evidence="10">ATCC 17096 / DSM 198 / 6111</strain>
    </source>
</reference>
<comment type="function">
    <text evidence="7">Provides the (R)-glutamate required for cell wall biosynthesis.</text>
</comment>
<dbReference type="KEGG" id="tvi:Thivi_3789"/>
<comment type="catalytic activity">
    <reaction evidence="1 7">
        <text>L-glutamate = D-glutamate</text>
        <dbReference type="Rhea" id="RHEA:12813"/>
        <dbReference type="ChEBI" id="CHEBI:29985"/>
        <dbReference type="ChEBI" id="CHEBI:29986"/>
        <dbReference type="EC" id="5.1.1.3"/>
    </reaction>
</comment>
<dbReference type="SUPFAM" id="SSF53681">
    <property type="entry name" value="Aspartate/glutamate racemase"/>
    <property type="match status" value="2"/>
</dbReference>
<evidence type="ECO:0000256" key="4">
    <source>
        <dbReference type="ARBA" id="ARBA00022984"/>
    </source>
</evidence>
<dbReference type="PANTHER" id="PTHR21198">
    <property type="entry name" value="GLUTAMATE RACEMASE"/>
    <property type="match status" value="1"/>
</dbReference>
<organism evidence="9 10">
    <name type="scientific">Thiocystis violascens (strain ATCC 17096 / DSM 198 / 6111)</name>
    <name type="common">Chromatium violascens</name>
    <dbReference type="NCBI Taxonomy" id="765911"/>
    <lineage>
        <taxon>Bacteria</taxon>
        <taxon>Pseudomonadati</taxon>
        <taxon>Pseudomonadota</taxon>
        <taxon>Gammaproteobacteria</taxon>
        <taxon>Chromatiales</taxon>
        <taxon>Chromatiaceae</taxon>
        <taxon>Thiocystis</taxon>
    </lineage>
</organism>
<dbReference type="RefSeq" id="WP_014780023.1">
    <property type="nucleotide sequence ID" value="NC_018012.1"/>
</dbReference>
<dbReference type="PANTHER" id="PTHR21198:SF2">
    <property type="entry name" value="GLUTAMATE RACEMASE"/>
    <property type="match status" value="1"/>
</dbReference>
<dbReference type="Gene3D" id="3.40.50.1860">
    <property type="match status" value="2"/>
</dbReference>
<dbReference type="NCBIfam" id="TIGR00067">
    <property type="entry name" value="glut_race"/>
    <property type="match status" value="1"/>
</dbReference>
<comment type="pathway">
    <text evidence="7">Cell wall biogenesis; peptidoglycan biosynthesis.</text>
</comment>
<proteinExistence type="inferred from homology"/>
<dbReference type="GO" id="GO:0008881">
    <property type="term" value="F:glutamate racemase activity"/>
    <property type="evidence" value="ECO:0007669"/>
    <property type="project" value="UniProtKB-UniRule"/>
</dbReference>
<dbReference type="InterPro" id="IPR001920">
    <property type="entry name" value="Asp/Glu_race"/>
</dbReference>
<evidence type="ECO:0000313" key="10">
    <source>
        <dbReference type="Proteomes" id="UP000006062"/>
    </source>
</evidence>
<evidence type="ECO:0000256" key="1">
    <source>
        <dbReference type="ARBA" id="ARBA00001602"/>
    </source>
</evidence>
<feature type="binding site" evidence="7">
    <location>
        <begin position="11"/>
        <end position="12"/>
    </location>
    <ligand>
        <name>substrate</name>
    </ligand>
</feature>
<feature type="region of interest" description="Disordered" evidence="8">
    <location>
        <begin position="266"/>
        <end position="306"/>
    </location>
</feature>
<feature type="binding site" evidence="7">
    <location>
        <begin position="75"/>
        <end position="76"/>
    </location>
    <ligand>
        <name>substrate</name>
    </ligand>
</feature>
<evidence type="ECO:0000313" key="9">
    <source>
        <dbReference type="EMBL" id="AFL75632.1"/>
    </source>
</evidence>
<dbReference type="Pfam" id="PF01177">
    <property type="entry name" value="Asp_Glu_race"/>
    <property type="match status" value="1"/>
</dbReference>
<dbReference type="EC" id="5.1.1.3" evidence="2 7"/>
<keyword evidence="6 7" id="KW-0961">Cell wall biogenesis/degradation</keyword>
<dbReference type="FunFam" id="3.40.50.1860:FF:000001">
    <property type="entry name" value="Glutamate racemase"/>
    <property type="match status" value="1"/>
</dbReference>
<keyword evidence="10" id="KW-1185">Reference proteome</keyword>
<dbReference type="InterPro" id="IPR015942">
    <property type="entry name" value="Asp/Glu/hydantoin_racemase"/>
</dbReference>
<dbReference type="GO" id="GO:0009252">
    <property type="term" value="P:peptidoglycan biosynthetic process"/>
    <property type="evidence" value="ECO:0007669"/>
    <property type="project" value="UniProtKB-UniRule"/>
</dbReference>
<dbReference type="HOGENOM" id="CLU_052344_1_0_6"/>
<name>I3YF64_THIV6</name>
<dbReference type="EMBL" id="CP003154">
    <property type="protein sequence ID" value="AFL75632.1"/>
    <property type="molecule type" value="Genomic_DNA"/>
</dbReference>
<keyword evidence="4 7" id="KW-0573">Peptidoglycan synthesis</keyword>
<feature type="binding site" evidence="7">
    <location>
        <begin position="43"/>
        <end position="44"/>
    </location>
    <ligand>
        <name>substrate</name>
    </ligand>
</feature>
<dbReference type="STRING" id="765911.Thivi_3789"/>